<accession>A0AAX2AAH1</accession>
<organism evidence="4 5">
    <name type="scientific">Halarcobacter bivalviorum</name>
    <dbReference type="NCBI Taxonomy" id="663364"/>
    <lineage>
        <taxon>Bacteria</taxon>
        <taxon>Pseudomonadati</taxon>
        <taxon>Campylobacterota</taxon>
        <taxon>Epsilonproteobacteria</taxon>
        <taxon>Campylobacterales</taxon>
        <taxon>Arcobacteraceae</taxon>
        <taxon>Halarcobacter</taxon>
    </lineage>
</organism>
<dbReference type="InterPro" id="IPR029016">
    <property type="entry name" value="GAF-like_dom_sf"/>
</dbReference>
<name>A0AAX2AAH1_9BACT</name>
<reference evidence="4 5" key="1">
    <citation type="submission" date="2017-10" db="EMBL/GenBank/DDBJ databases">
        <title>Genomics of the genus Arcobacter.</title>
        <authorList>
            <person name="Perez-Cataluna A."/>
            <person name="Figueras M.J."/>
        </authorList>
    </citation>
    <scope>NUCLEOTIDE SEQUENCE [LARGE SCALE GENOMIC DNA]</scope>
    <source>
        <strain evidence="4 5">CECT 7835</strain>
    </source>
</reference>
<protein>
    <submittedName>
        <fullName evidence="4">IclR family transcriptional regulator</fullName>
    </submittedName>
</protein>
<dbReference type="InterPro" id="IPR050707">
    <property type="entry name" value="HTH_MetabolicPath_Reg"/>
</dbReference>
<keyword evidence="5" id="KW-1185">Reference proteome</keyword>
<evidence type="ECO:0000256" key="2">
    <source>
        <dbReference type="ARBA" id="ARBA00023163"/>
    </source>
</evidence>
<dbReference type="GO" id="GO:0045892">
    <property type="term" value="P:negative regulation of DNA-templated transcription"/>
    <property type="evidence" value="ECO:0007669"/>
    <property type="project" value="TreeGrafter"/>
</dbReference>
<sequence length="235" mass="26786">MSRGLRILKEIMIANKPLTANTLCQKLLVDKSTMSRLITTLIDEEFIEYKENSKEIILSDFMKNILEDEDRDRIVEKTKAILEEIHEVSNECAYVGVLEEGAVLYLNQIDYSNRVLKTRNSVGLKTPLHTNGFGKILLAFSDVELKNLKLKKHTSNTITSTAKLEKELELIQERGYAIGNEEHEFGLRSVAVPYFNQKNKLIATIGISGLSVRLDIEKLHKLGQEIFMIVNKHNI</sequence>
<dbReference type="InterPro" id="IPR036390">
    <property type="entry name" value="WH_DNA-bd_sf"/>
</dbReference>
<dbReference type="GO" id="GO:0003677">
    <property type="term" value="F:DNA binding"/>
    <property type="evidence" value="ECO:0007669"/>
    <property type="project" value="TreeGrafter"/>
</dbReference>
<keyword evidence="1" id="KW-0805">Transcription regulation</keyword>
<dbReference type="InterPro" id="IPR014757">
    <property type="entry name" value="Tscrpt_reg_IclR_C"/>
</dbReference>
<dbReference type="AlphaFoldDB" id="A0AAX2AAH1"/>
<dbReference type="Gene3D" id="1.10.10.10">
    <property type="entry name" value="Winged helix-like DNA-binding domain superfamily/Winged helix DNA-binding domain"/>
    <property type="match status" value="1"/>
</dbReference>
<evidence type="ECO:0000259" key="3">
    <source>
        <dbReference type="PROSITE" id="PS51078"/>
    </source>
</evidence>
<gene>
    <name evidence="4" type="ORF">CRV05_02525</name>
</gene>
<dbReference type="PROSITE" id="PS51078">
    <property type="entry name" value="ICLR_ED"/>
    <property type="match status" value="1"/>
</dbReference>
<keyword evidence="2" id="KW-0804">Transcription</keyword>
<dbReference type="Gene3D" id="3.30.450.40">
    <property type="match status" value="1"/>
</dbReference>
<proteinExistence type="predicted"/>
<dbReference type="PANTHER" id="PTHR30136">
    <property type="entry name" value="HELIX-TURN-HELIX TRANSCRIPTIONAL REGULATOR, ICLR FAMILY"/>
    <property type="match status" value="1"/>
</dbReference>
<dbReference type="GO" id="GO:0003700">
    <property type="term" value="F:DNA-binding transcription factor activity"/>
    <property type="evidence" value="ECO:0007669"/>
    <property type="project" value="InterPro"/>
</dbReference>
<dbReference type="SUPFAM" id="SSF55781">
    <property type="entry name" value="GAF domain-like"/>
    <property type="match status" value="1"/>
</dbReference>
<evidence type="ECO:0000313" key="5">
    <source>
        <dbReference type="Proteomes" id="UP000289193"/>
    </source>
</evidence>
<feature type="domain" description="IclR-ED" evidence="3">
    <location>
        <begin position="60"/>
        <end position="235"/>
    </location>
</feature>
<dbReference type="InterPro" id="IPR000835">
    <property type="entry name" value="HTH_MarR-typ"/>
</dbReference>
<dbReference type="PANTHER" id="PTHR30136:SF24">
    <property type="entry name" value="HTH-TYPE TRANSCRIPTIONAL REPRESSOR ALLR"/>
    <property type="match status" value="1"/>
</dbReference>
<dbReference type="Proteomes" id="UP000289193">
    <property type="component" value="Unassembled WGS sequence"/>
</dbReference>
<comment type="caution">
    <text evidence="4">The sequence shown here is derived from an EMBL/GenBank/DDBJ whole genome shotgun (WGS) entry which is preliminary data.</text>
</comment>
<dbReference type="EMBL" id="PDKM01000001">
    <property type="protein sequence ID" value="RXK11262.1"/>
    <property type="molecule type" value="Genomic_DNA"/>
</dbReference>
<dbReference type="Pfam" id="PF12802">
    <property type="entry name" value="MarR_2"/>
    <property type="match status" value="1"/>
</dbReference>
<evidence type="ECO:0000256" key="1">
    <source>
        <dbReference type="ARBA" id="ARBA00023015"/>
    </source>
</evidence>
<dbReference type="InterPro" id="IPR036388">
    <property type="entry name" value="WH-like_DNA-bd_sf"/>
</dbReference>
<dbReference type="SUPFAM" id="SSF46785">
    <property type="entry name" value="Winged helix' DNA-binding domain"/>
    <property type="match status" value="1"/>
</dbReference>
<evidence type="ECO:0000313" key="4">
    <source>
        <dbReference type="EMBL" id="RXK11262.1"/>
    </source>
</evidence>
<dbReference type="Pfam" id="PF01614">
    <property type="entry name" value="IclR_C"/>
    <property type="match status" value="1"/>
</dbReference>